<dbReference type="GO" id="GO:0016787">
    <property type="term" value="F:hydrolase activity"/>
    <property type="evidence" value="ECO:0007669"/>
    <property type="project" value="UniProtKB-KW"/>
</dbReference>
<dbReference type="SUPFAM" id="SSF53474">
    <property type="entry name" value="alpha/beta-Hydrolases"/>
    <property type="match status" value="1"/>
</dbReference>
<dbReference type="Pfam" id="PF06821">
    <property type="entry name" value="Ser_hydrolase"/>
    <property type="match status" value="1"/>
</dbReference>
<reference evidence="1 2" key="1">
    <citation type="submission" date="2019-06" db="EMBL/GenBank/DDBJ databases">
        <title>Genome analyses of bacteria isolated from kimchi.</title>
        <authorList>
            <person name="Lee S."/>
            <person name="Ahn S."/>
            <person name="Roh S."/>
        </authorList>
    </citation>
    <scope>NUCLEOTIDE SEQUENCE [LARGE SCALE GENOMIC DNA]</scope>
    <source>
        <strain evidence="1 2">CBA3620</strain>
    </source>
</reference>
<dbReference type="GeneID" id="61186230"/>
<dbReference type="EMBL" id="CP042374">
    <property type="protein sequence ID" value="QEA32752.1"/>
    <property type="molecule type" value="Genomic_DNA"/>
</dbReference>
<gene>
    <name evidence="1" type="ORF">FGL89_00660</name>
</gene>
<dbReference type="Gene3D" id="3.40.50.1820">
    <property type="entry name" value="alpha/beta hydrolase"/>
    <property type="match status" value="1"/>
</dbReference>
<dbReference type="InterPro" id="IPR010662">
    <property type="entry name" value="RBBP9/YdeN"/>
</dbReference>
<evidence type="ECO:0000313" key="2">
    <source>
        <dbReference type="Proteomes" id="UP000321332"/>
    </source>
</evidence>
<dbReference type="RefSeq" id="WP_014974377.1">
    <property type="nucleotide sequence ID" value="NZ_CP042374.1"/>
</dbReference>
<name>A0AAE6IIR6_LEUCA</name>
<protein>
    <submittedName>
        <fullName evidence="1">Serine hydrolase family protein</fullName>
    </submittedName>
</protein>
<keyword evidence="1" id="KW-0378">Hydrolase</keyword>
<dbReference type="Proteomes" id="UP000321332">
    <property type="component" value="Chromosome"/>
</dbReference>
<dbReference type="PANTHER" id="PTHR15394">
    <property type="entry name" value="SERINE HYDROLASE RBBP9"/>
    <property type="match status" value="1"/>
</dbReference>
<accession>A0AAE6IIR6</accession>
<dbReference type="PANTHER" id="PTHR15394:SF3">
    <property type="entry name" value="SERINE HYDROLASE RBBP9"/>
    <property type="match status" value="1"/>
</dbReference>
<sequence>MTDKHVYVIHGYTATPTDNWFPWLKRQVEEQLNIPTTILEMPNADNPKLQEWDELCDRLIDTNHELTIVGHSLGCIQALRFVSQHKIKNIKMILVSGFDEVLNTLPQLHSFTDTSLNYQTIIPKIDQAVVISALDDDIVPYHYSETLARHLKCQFILMPNGKHFIDRDHIYEVPVVFQQISLMNEYRENHFNS</sequence>
<evidence type="ECO:0000313" key="1">
    <source>
        <dbReference type="EMBL" id="QEA32752.1"/>
    </source>
</evidence>
<dbReference type="AlphaFoldDB" id="A0AAE6IIR6"/>
<organism evidence="1 2">
    <name type="scientific">Leuconostoc carnosum</name>
    <dbReference type="NCBI Taxonomy" id="1252"/>
    <lineage>
        <taxon>Bacteria</taxon>
        <taxon>Bacillati</taxon>
        <taxon>Bacillota</taxon>
        <taxon>Bacilli</taxon>
        <taxon>Lactobacillales</taxon>
        <taxon>Lactobacillaceae</taxon>
        <taxon>Leuconostoc</taxon>
    </lineage>
</organism>
<proteinExistence type="predicted"/>
<dbReference type="InterPro" id="IPR029058">
    <property type="entry name" value="AB_hydrolase_fold"/>
</dbReference>
<dbReference type="OMA" id="TNHWFPW"/>